<evidence type="ECO:0000313" key="2">
    <source>
        <dbReference type="Proteomes" id="UP001178888"/>
    </source>
</evidence>
<dbReference type="Proteomes" id="UP001178888">
    <property type="component" value="Unassembled WGS sequence"/>
</dbReference>
<dbReference type="RefSeq" id="WP_165976337.1">
    <property type="nucleotide sequence ID" value="NZ_JAVGVR010000001.1"/>
</dbReference>
<keyword evidence="2" id="KW-1185">Reference proteome</keyword>
<name>A0AA90TW39_9BACI</name>
<sequence>MGKTSEKEMVLLFQQKKDEQIGNVNSEEQNLENSAADERLPEFDEFGTALNDI</sequence>
<dbReference type="AlphaFoldDB" id="A0AA90TW39"/>
<comment type="caution">
    <text evidence="1">The sequence shown here is derived from an EMBL/GenBank/DDBJ whole genome shotgun (WGS) entry which is preliminary data.</text>
</comment>
<gene>
    <name evidence="1" type="ORF">RCG21_22645</name>
</gene>
<evidence type="ECO:0000313" key="1">
    <source>
        <dbReference type="EMBL" id="MDQ6599098.1"/>
    </source>
</evidence>
<dbReference type="EMBL" id="JAVGVR010000001">
    <property type="protein sequence ID" value="MDQ6599098.1"/>
    <property type="molecule type" value="Genomic_DNA"/>
</dbReference>
<reference evidence="1" key="1">
    <citation type="submission" date="2023-08" db="EMBL/GenBank/DDBJ databases">
        <title>Nitrogen cycling bacteria in agricultural field soils.</title>
        <authorList>
            <person name="Jang J."/>
        </authorList>
    </citation>
    <scope>NUCLEOTIDE SEQUENCE</scope>
    <source>
        <strain evidence="1">PS3-36</strain>
    </source>
</reference>
<proteinExistence type="predicted"/>
<accession>A0AA90TW39</accession>
<protein>
    <submittedName>
        <fullName evidence="1">Uncharacterized protein</fullName>
    </submittedName>
</protein>
<organism evidence="1 2">
    <name type="scientific">Bacillus salipaludis</name>
    <dbReference type="NCBI Taxonomy" id="2547811"/>
    <lineage>
        <taxon>Bacteria</taxon>
        <taxon>Bacillati</taxon>
        <taxon>Bacillota</taxon>
        <taxon>Bacilli</taxon>
        <taxon>Bacillales</taxon>
        <taxon>Bacillaceae</taxon>
        <taxon>Bacillus</taxon>
    </lineage>
</organism>